<dbReference type="AlphaFoldDB" id="A0A7C3EWD9"/>
<name>A0A7C3EWD9_9CREN</name>
<evidence type="ECO:0000259" key="2">
    <source>
        <dbReference type="Pfam" id="PF14242"/>
    </source>
</evidence>
<feature type="transmembrane region" description="Helical" evidence="1">
    <location>
        <begin position="68"/>
        <end position="93"/>
    </location>
</feature>
<organism evidence="3">
    <name type="scientific">Candidatus Methanomethylicus mesodigestus</name>
    <dbReference type="NCBI Taxonomy" id="1867258"/>
    <lineage>
        <taxon>Archaea</taxon>
        <taxon>Thermoproteota</taxon>
        <taxon>Methanosuratincolia</taxon>
        <taxon>Candidatus Methanomethylicales</taxon>
        <taxon>Candidatus Methanomethylicaceae</taxon>
        <taxon>Candidatus Methanomethylicus</taxon>
    </lineage>
</organism>
<comment type="caution">
    <text evidence="3">The sequence shown here is derived from an EMBL/GenBank/DDBJ whole genome shotgun (WGS) entry which is preliminary data.</text>
</comment>
<sequence>MDCYRCGKRIAEDSLYCKFCGAQQGKTVTDEFTVEAGDLLKRIQDLLHEGNVTRIIVKDESGKLLLEIPATAAVVGAILVPWMAAIGVIAALATRCRIVVEKRAS</sequence>
<dbReference type="InterPro" id="IPR025642">
    <property type="entry name" value="DUF4342"/>
</dbReference>
<keyword evidence="1" id="KW-1133">Transmembrane helix</keyword>
<dbReference type="EMBL" id="DSTX01000005">
    <property type="protein sequence ID" value="HFK20423.1"/>
    <property type="molecule type" value="Genomic_DNA"/>
</dbReference>
<proteinExistence type="predicted"/>
<keyword evidence="1" id="KW-0472">Membrane</keyword>
<gene>
    <name evidence="3" type="ORF">ENS19_03990</name>
</gene>
<protein>
    <submittedName>
        <fullName evidence="3">DUF4342 domain-containing protein</fullName>
    </submittedName>
</protein>
<evidence type="ECO:0000256" key="1">
    <source>
        <dbReference type="SAM" id="Phobius"/>
    </source>
</evidence>
<feature type="domain" description="DUF4342" evidence="2">
    <location>
        <begin position="26"/>
        <end position="102"/>
    </location>
</feature>
<keyword evidence="1" id="KW-0812">Transmembrane</keyword>
<accession>A0A7C3EWD9</accession>
<dbReference type="Pfam" id="PF14242">
    <property type="entry name" value="DUF4342"/>
    <property type="match status" value="1"/>
</dbReference>
<reference evidence="3" key="1">
    <citation type="journal article" date="2020" name="mSystems">
        <title>Genome- and Community-Level Interaction Insights into Carbon Utilization and Element Cycling Functions of Hydrothermarchaeota in Hydrothermal Sediment.</title>
        <authorList>
            <person name="Zhou Z."/>
            <person name="Liu Y."/>
            <person name="Xu W."/>
            <person name="Pan J."/>
            <person name="Luo Z.H."/>
            <person name="Li M."/>
        </authorList>
    </citation>
    <scope>NUCLEOTIDE SEQUENCE [LARGE SCALE GENOMIC DNA]</scope>
    <source>
        <strain evidence="3">SpSt-468</strain>
    </source>
</reference>
<evidence type="ECO:0000313" key="3">
    <source>
        <dbReference type="EMBL" id="HFK20423.1"/>
    </source>
</evidence>